<keyword evidence="3" id="KW-1185">Reference proteome</keyword>
<dbReference type="EMBL" id="BMHQ01000002">
    <property type="protein sequence ID" value="GGE09152.1"/>
    <property type="molecule type" value="Genomic_DNA"/>
</dbReference>
<dbReference type="Pfam" id="PF09969">
    <property type="entry name" value="DUF2203"/>
    <property type="match status" value="1"/>
</dbReference>
<name>A0A8J2YDD6_9BACL</name>
<accession>A0A8J2YDD6</accession>
<evidence type="ECO:0000313" key="2">
    <source>
        <dbReference type="EMBL" id="GGE09152.1"/>
    </source>
</evidence>
<reference evidence="2" key="1">
    <citation type="journal article" date="2014" name="Int. J. Syst. Evol. Microbiol.">
        <title>Complete genome sequence of Corynebacterium casei LMG S-19264T (=DSM 44701T), isolated from a smear-ripened cheese.</title>
        <authorList>
            <consortium name="US DOE Joint Genome Institute (JGI-PGF)"/>
            <person name="Walter F."/>
            <person name="Albersmeier A."/>
            <person name="Kalinowski J."/>
            <person name="Ruckert C."/>
        </authorList>
    </citation>
    <scope>NUCLEOTIDE SEQUENCE</scope>
    <source>
        <strain evidence="2">CGMCC 1.15179</strain>
    </source>
</reference>
<keyword evidence="1" id="KW-0175">Coiled coil</keyword>
<dbReference type="Proteomes" id="UP000625210">
    <property type="component" value="Unassembled WGS sequence"/>
</dbReference>
<evidence type="ECO:0000313" key="3">
    <source>
        <dbReference type="Proteomes" id="UP000625210"/>
    </source>
</evidence>
<protein>
    <recommendedName>
        <fullName evidence="4">DUF2203 family protein</fullName>
    </recommendedName>
</protein>
<sequence>MTKKFFTVEEANRLLPRIDADVEQLQQLKRKFEAKYQELQKLRTRIGGGGTLDEDPFFMVEAQLEFLNIQARGIIDRINETGAQLKDIEMGLVDFPAKKGEEEVLLCWCKGEDRVSHWHHLWEGYMYRKTLDENGEYQG</sequence>
<feature type="coiled-coil region" evidence="1">
    <location>
        <begin position="8"/>
        <end position="45"/>
    </location>
</feature>
<reference evidence="2" key="2">
    <citation type="submission" date="2020-09" db="EMBL/GenBank/DDBJ databases">
        <authorList>
            <person name="Sun Q."/>
            <person name="Zhou Y."/>
        </authorList>
    </citation>
    <scope>NUCLEOTIDE SEQUENCE</scope>
    <source>
        <strain evidence="2">CGMCC 1.15179</strain>
    </source>
</reference>
<dbReference type="InterPro" id="IPR018699">
    <property type="entry name" value="DUF2203"/>
</dbReference>
<evidence type="ECO:0000256" key="1">
    <source>
        <dbReference type="SAM" id="Coils"/>
    </source>
</evidence>
<dbReference type="AlphaFoldDB" id="A0A8J2YDD6"/>
<proteinExistence type="predicted"/>
<gene>
    <name evidence="2" type="ORF">GCM10011571_08120</name>
</gene>
<comment type="caution">
    <text evidence="2">The sequence shown here is derived from an EMBL/GenBank/DDBJ whole genome shotgun (WGS) entry which is preliminary data.</text>
</comment>
<evidence type="ECO:0008006" key="4">
    <source>
        <dbReference type="Google" id="ProtNLM"/>
    </source>
</evidence>
<dbReference type="RefSeq" id="WP_188646599.1">
    <property type="nucleotide sequence ID" value="NZ_BMHQ01000002.1"/>
</dbReference>
<dbReference type="PIRSF" id="PIRSF016498">
    <property type="entry name" value="UCP016498"/>
    <property type="match status" value="1"/>
</dbReference>
<organism evidence="2 3">
    <name type="scientific">Marinithermofilum abyssi</name>
    <dbReference type="NCBI Taxonomy" id="1571185"/>
    <lineage>
        <taxon>Bacteria</taxon>
        <taxon>Bacillati</taxon>
        <taxon>Bacillota</taxon>
        <taxon>Bacilli</taxon>
        <taxon>Bacillales</taxon>
        <taxon>Thermoactinomycetaceae</taxon>
        <taxon>Marinithermofilum</taxon>
    </lineage>
</organism>